<accession>A0A9D5BI04</accession>
<dbReference type="Proteomes" id="UP001058974">
    <property type="component" value="Chromosome 1"/>
</dbReference>
<organism evidence="2 3">
    <name type="scientific">Pisum sativum</name>
    <name type="common">Garden pea</name>
    <name type="synonym">Lathyrus oleraceus</name>
    <dbReference type="NCBI Taxonomy" id="3888"/>
    <lineage>
        <taxon>Eukaryota</taxon>
        <taxon>Viridiplantae</taxon>
        <taxon>Streptophyta</taxon>
        <taxon>Embryophyta</taxon>
        <taxon>Tracheophyta</taxon>
        <taxon>Spermatophyta</taxon>
        <taxon>Magnoliopsida</taxon>
        <taxon>eudicotyledons</taxon>
        <taxon>Gunneridae</taxon>
        <taxon>Pentapetalae</taxon>
        <taxon>rosids</taxon>
        <taxon>fabids</taxon>
        <taxon>Fabales</taxon>
        <taxon>Fabaceae</taxon>
        <taxon>Papilionoideae</taxon>
        <taxon>50 kb inversion clade</taxon>
        <taxon>NPAAA clade</taxon>
        <taxon>Hologalegina</taxon>
        <taxon>IRL clade</taxon>
        <taxon>Fabeae</taxon>
        <taxon>Lathyrus</taxon>
    </lineage>
</organism>
<evidence type="ECO:0000313" key="3">
    <source>
        <dbReference type="Proteomes" id="UP001058974"/>
    </source>
</evidence>
<sequence>MDFFAMKRKKLQSLCKKHGIPANLKNSDMAEKLSLIYKEEKNENPGSRRLRSDVNKSNVEIIVLDSDSDSEVQMEASDTVAEKDSNEKTNVSTEHLLDEEPDQSLTTSPRSEVKSSNHNIHHMVDSAAAMCLDASTAMKHTDEVKSNDLNDIVSHPLRSDEDKSNLEITELDSEKDIDVQMEASDTVAEKDCNERTNVSAEHLLDEEPNQFITTSPLSEVKSSDLNNLESHLLRSDEDKSNLGSTDSGTDVQMEASDTVAEKDCNERTNVSAEHLLDEEPSQFTTTSPISEVKSSDLNSFGSYSGFGNYMMLGDQTSSERTDVHEDTDLHQGSVEQFNKSDVYHCVISQSAKTCLDVNVENILDEVHSSSFEDSDETPVQFLDAEKMVVTGTATRNAYTSGAKFESSQKMSITPASKEIVGSSAKLLNNSVSPRDVVFCNLEESVQIGADKEQVDPSQEKMVEFSPKLFNNPGTPANGGIGLCGLEENLEIGVNKENIDPNEDVIYAEPSAMVMSDNQDVIQAVSEELGNKLMEENLEIGVNKENIDSNEDVIYAEPSAMVMSDNEDVIQAVSEEFRNSLMEDEVANMEDKFDLLGDVHESVNPGGTNSAHGSNIKTALNTYVTGGDILDEVHSSSFEDSDATPVQFPKTDPLRDAETSDLNLHKMFKTATAIKNADTSGVKFESSTKRSLSLTPEKMIGSSTKLLNNSGTPTNFGFCDVEENMQIGISKENIDPNEEVMHEEPSALVMSDNEGLIQAVSEELGNDLTEDEVANVDDKFDLFEDVPGSVNPGSKKNADLNTYVTDGDILDEVHSSSFEDSDVTPVQFLTTDQLREAETSDLDVHKMFETATATKNADASGVKFESSTKMSLNLTPEKVIGSSTKLLNNSGTPTNFGFCDADENLQIGANKEQVDPSQEKTMEFSPKLFNNPETPTNGGTGLWFLEENLEIGVNKENIDPNEDVMHEEPSALVMSDNEDLIHAVSEELGNDLMEDEVANVDDKFDLLEDVPGSVNPVSKKNADLNTYVTGGDILDEVHSSSFEDSDATPVQFLKTDPLREAETSVLNLHKMFETAIATKNADTGGVKFESSTKMSLSLTPEKMIGSSTKLLKNSGAPTHFGFCDVDENLQIGRNKVNIDPSDEILHAEPSLVVTSDNEEVDLSIHQMAALEACEEEMLKSSEKTCMVADPEECIGFSLNDLQASTTKGSEVETYFESTALGDVMETCNMEGCMETNMIEGENSQEENQGYSGSWKKKGSDVDDNSGANSDEEVRADELVPAVPQSSEMESCDFGLQQLFAQGEITMIEAENNQEDCVSAQREVVKFFDNSDVHDDIGRDGAKDVNQASSASRKRIRSDMDDASGASSIEQVKAGELVPAVPQSSMDSCNFSLQQIFAQDTASGDQDVCPKKLDSPSKATPIASGEKNIIFTPMFNESSMMHKEMEIAMIEEENNAQWEVCKFLDTSDVHVGIGLDGAKDENQAYWASRKRKMSDVDDTSGGNSNEEVKADEFVPAVPHSSEMESCDFGFPQLFAQDTASGDEDAYQKKLDSSSKGTPTASGEKSIVFTPKLQESSMMRKKMRIEMNLSQKPATRDSVGTCDMKENIKTDKKEVDSSTVSRNKFAKRLPLQDLHQN</sequence>
<keyword evidence="3" id="KW-1185">Reference proteome</keyword>
<protein>
    <submittedName>
        <fullName evidence="2">Uncharacterized protein</fullName>
    </submittedName>
</protein>
<proteinExistence type="predicted"/>
<comment type="caution">
    <text evidence="2">The sequence shown here is derived from an EMBL/GenBank/DDBJ whole genome shotgun (WGS) entry which is preliminary data.</text>
</comment>
<evidence type="ECO:0000256" key="1">
    <source>
        <dbReference type="SAM" id="MobiDB-lite"/>
    </source>
</evidence>
<feature type="region of interest" description="Disordered" evidence="1">
    <location>
        <begin position="231"/>
        <end position="250"/>
    </location>
</feature>
<feature type="region of interest" description="Disordered" evidence="1">
    <location>
        <begin position="1239"/>
        <end position="1273"/>
    </location>
</feature>
<feature type="compositionally biased region" description="Polar residues" evidence="1">
    <location>
        <begin position="1551"/>
        <end position="1560"/>
    </location>
</feature>
<feature type="compositionally biased region" description="Basic and acidic residues" evidence="1">
    <location>
        <begin position="231"/>
        <end position="240"/>
    </location>
</feature>
<feature type="compositionally biased region" description="Polar residues" evidence="1">
    <location>
        <begin position="241"/>
        <end position="250"/>
    </location>
</feature>
<feature type="compositionally biased region" description="Basic and acidic residues" evidence="1">
    <location>
        <begin position="1600"/>
        <end position="1613"/>
    </location>
</feature>
<evidence type="ECO:0000313" key="2">
    <source>
        <dbReference type="EMBL" id="KAI5444023.1"/>
    </source>
</evidence>
<gene>
    <name evidence="2" type="ORF">KIW84_012586</name>
</gene>
<feature type="region of interest" description="Disordered" evidence="1">
    <location>
        <begin position="1538"/>
        <end position="1561"/>
    </location>
</feature>
<name>A0A9D5BI04_PEA</name>
<dbReference type="Gramene" id="Psat01G0258600-T8">
    <property type="protein sequence ID" value="KAI5444023.1"/>
    <property type="gene ID" value="KIW84_012586"/>
</dbReference>
<feature type="compositionally biased region" description="Basic and acidic residues" evidence="1">
    <location>
        <begin position="1330"/>
        <end position="1341"/>
    </location>
</feature>
<feature type="region of interest" description="Disordered" evidence="1">
    <location>
        <begin position="1586"/>
        <end position="1634"/>
    </location>
</feature>
<feature type="region of interest" description="Disordered" evidence="1">
    <location>
        <begin position="1330"/>
        <end position="1364"/>
    </location>
</feature>
<reference evidence="2 3" key="1">
    <citation type="journal article" date="2022" name="Nat. Genet.">
        <title>Improved pea reference genome and pan-genome highlight genomic features and evolutionary characteristics.</title>
        <authorList>
            <person name="Yang T."/>
            <person name="Liu R."/>
            <person name="Luo Y."/>
            <person name="Hu S."/>
            <person name="Wang D."/>
            <person name="Wang C."/>
            <person name="Pandey M.K."/>
            <person name="Ge S."/>
            <person name="Xu Q."/>
            <person name="Li N."/>
            <person name="Li G."/>
            <person name="Huang Y."/>
            <person name="Saxena R.K."/>
            <person name="Ji Y."/>
            <person name="Li M."/>
            <person name="Yan X."/>
            <person name="He Y."/>
            <person name="Liu Y."/>
            <person name="Wang X."/>
            <person name="Xiang C."/>
            <person name="Varshney R.K."/>
            <person name="Ding H."/>
            <person name="Gao S."/>
            <person name="Zong X."/>
        </authorList>
    </citation>
    <scope>NUCLEOTIDE SEQUENCE [LARGE SCALE GENOMIC DNA]</scope>
    <source>
        <strain evidence="2 3">cv. Zhongwan 6</strain>
    </source>
</reference>
<feature type="region of interest" description="Disordered" evidence="1">
    <location>
        <begin position="78"/>
        <end position="115"/>
    </location>
</feature>
<dbReference type="EMBL" id="JAMSHJ010000001">
    <property type="protein sequence ID" value="KAI5444023.1"/>
    <property type="molecule type" value="Genomic_DNA"/>
</dbReference>
<feature type="compositionally biased region" description="Polar residues" evidence="1">
    <location>
        <begin position="103"/>
        <end position="115"/>
    </location>
</feature>